<protein>
    <submittedName>
        <fullName evidence="1">Uncharacterized protein</fullName>
    </submittedName>
</protein>
<proteinExistence type="predicted"/>
<sequence>MGASLYIPSLFPAPDASWIGLTPQNGWSAYGQGFPPPQAMRSAGVVHLRGLLAGTTAGASTEVVMFTLPPGYWPDIADNTQIHLAANSNNQHGSIGVYGNGTVHFKVGSPLWFSLDGVSFGAGRW</sequence>
<accession>A0ABY6NWF0</accession>
<dbReference type="Proteomes" id="UP001164965">
    <property type="component" value="Chromosome"/>
</dbReference>
<organism evidence="1 2">
    <name type="scientific">Rhodococcus antarcticus</name>
    <dbReference type="NCBI Taxonomy" id="2987751"/>
    <lineage>
        <taxon>Bacteria</taxon>
        <taxon>Bacillati</taxon>
        <taxon>Actinomycetota</taxon>
        <taxon>Actinomycetes</taxon>
        <taxon>Mycobacteriales</taxon>
        <taxon>Nocardiaceae</taxon>
        <taxon>Rhodococcus</taxon>
    </lineage>
</organism>
<evidence type="ECO:0000313" key="2">
    <source>
        <dbReference type="Proteomes" id="UP001164965"/>
    </source>
</evidence>
<dbReference type="RefSeq" id="WP_265381830.1">
    <property type="nucleotide sequence ID" value="NZ_CP110615.1"/>
</dbReference>
<evidence type="ECO:0000313" key="1">
    <source>
        <dbReference type="EMBL" id="UZJ23722.1"/>
    </source>
</evidence>
<gene>
    <name evidence="1" type="ORF">RHODO2019_10935</name>
</gene>
<reference evidence="1" key="1">
    <citation type="submission" date="2022-10" db="EMBL/GenBank/DDBJ databases">
        <title>Rhodococcus sp.75.</title>
        <authorList>
            <person name="Sun M."/>
        </authorList>
    </citation>
    <scope>NUCLEOTIDE SEQUENCE</scope>
    <source>
        <strain evidence="1">75</strain>
    </source>
</reference>
<keyword evidence="2" id="KW-1185">Reference proteome</keyword>
<dbReference type="EMBL" id="CP110615">
    <property type="protein sequence ID" value="UZJ23722.1"/>
    <property type="molecule type" value="Genomic_DNA"/>
</dbReference>
<name>A0ABY6NWF0_9NOCA</name>